<organism evidence="2 3">
    <name type="scientific">Naegleria lovaniensis</name>
    <name type="common">Amoeba</name>
    <dbReference type="NCBI Taxonomy" id="51637"/>
    <lineage>
        <taxon>Eukaryota</taxon>
        <taxon>Discoba</taxon>
        <taxon>Heterolobosea</taxon>
        <taxon>Tetramitia</taxon>
        <taxon>Eutetramitia</taxon>
        <taxon>Vahlkampfiidae</taxon>
        <taxon>Naegleria</taxon>
    </lineage>
</organism>
<evidence type="ECO:0000313" key="3">
    <source>
        <dbReference type="Proteomes" id="UP000816034"/>
    </source>
</evidence>
<keyword evidence="3" id="KW-1185">Reference proteome</keyword>
<accession>A0AA88GWF9</accession>
<feature type="coiled-coil region" evidence="1">
    <location>
        <begin position="37"/>
        <end position="71"/>
    </location>
</feature>
<evidence type="ECO:0000313" key="2">
    <source>
        <dbReference type="EMBL" id="KAG2392283.1"/>
    </source>
</evidence>
<dbReference type="RefSeq" id="XP_044554177.1">
    <property type="nucleotide sequence ID" value="XM_044688312.1"/>
</dbReference>
<sequence length="113" mass="13200">MDQTEEAVATPLSCLHGWYLLIYSCIKVDSSFLKDFKHEILNHIETTTKELQEMEEEYQALKRFIQTEIDSCSEDQNQLLQEAENVQVKIAAFLKNLQCHLPMESLSSRKYNN</sequence>
<comment type="caution">
    <text evidence="2">The sequence shown here is derived from an EMBL/GenBank/DDBJ whole genome shotgun (WGS) entry which is preliminary data.</text>
</comment>
<name>A0AA88GWF9_NAELO</name>
<dbReference type="EMBL" id="PYSW02000005">
    <property type="protein sequence ID" value="KAG2392283.1"/>
    <property type="molecule type" value="Genomic_DNA"/>
</dbReference>
<dbReference type="GeneID" id="68104989"/>
<reference evidence="2 3" key="1">
    <citation type="journal article" date="2018" name="BMC Genomics">
        <title>The genome of Naegleria lovaniensis, the basis for a comparative approach to unravel pathogenicity factors of the human pathogenic amoeba N. fowleri.</title>
        <authorList>
            <person name="Liechti N."/>
            <person name="Schurch N."/>
            <person name="Bruggmann R."/>
            <person name="Wittwer M."/>
        </authorList>
    </citation>
    <scope>NUCLEOTIDE SEQUENCE [LARGE SCALE GENOMIC DNA]</scope>
    <source>
        <strain evidence="2 3">ATCC 30569</strain>
    </source>
</reference>
<proteinExistence type="predicted"/>
<gene>
    <name evidence="2" type="ORF">C9374_012535</name>
</gene>
<evidence type="ECO:0000256" key="1">
    <source>
        <dbReference type="SAM" id="Coils"/>
    </source>
</evidence>
<keyword evidence="1" id="KW-0175">Coiled coil</keyword>
<protein>
    <submittedName>
        <fullName evidence="2">Uncharacterized protein</fullName>
    </submittedName>
</protein>
<dbReference type="Proteomes" id="UP000816034">
    <property type="component" value="Unassembled WGS sequence"/>
</dbReference>
<dbReference type="AlphaFoldDB" id="A0AA88GWF9"/>